<reference evidence="2" key="2">
    <citation type="submission" date="2023-06" db="EMBL/GenBank/DDBJ databases">
        <authorList>
            <person name="Ma L."/>
            <person name="Liu K.-W."/>
            <person name="Li Z."/>
            <person name="Hsiao Y.-Y."/>
            <person name="Qi Y."/>
            <person name="Fu T."/>
            <person name="Tang G."/>
            <person name="Zhang D."/>
            <person name="Sun W.-H."/>
            <person name="Liu D.-K."/>
            <person name="Li Y."/>
            <person name="Chen G.-Z."/>
            <person name="Liu X.-D."/>
            <person name="Liao X.-Y."/>
            <person name="Jiang Y.-T."/>
            <person name="Yu X."/>
            <person name="Hao Y."/>
            <person name="Huang J."/>
            <person name="Zhao X.-W."/>
            <person name="Ke S."/>
            <person name="Chen Y.-Y."/>
            <person name="Wu W.-L."/>
            <person name="Hsu J.-L."/>
            <person name="Lin Y.-F."/>
            <person name="Huang M.-D."/>
            <person name="Li C.-Y."/>
            <person name="Huang L."/>
            <person name="Wang Z.-W."/>
            <person name="Zhao X."/>
            <person name="Zhong W.-Y."/>
            <person name="Peng D.-H."/>
            <person name="Ahmad S."/>
            <person name="Lan S."/>
            <person name="Zhang J.-S."/>
            <person name="Tsai W.-C."/>
            <person name="Van De Peer Y."/>
            <person name="Liu Z.-J."/>
        </authorList>
    </citation>
    <scope>NUCLEOTIDE SEQUENCE</scope>
    <source>
        <strain evidence="2">SCP</strain>
        <tissue evidence="2">Leaves</tissue>
    </source>
</reference>
<name>A0AAV9BNS5_ACOGR</name>
<comment type="caution">
    <text evidence="2">The sequence shown here is derived from an EMBL/GenBank/DDBJ whole genome shotgun (WGS) entry which is preliminary data.</text>
</comment>
<keyword evidence="1" id="KW-0732">Signal</keyword>
<keyword evidence="3" id="KW-1185">Reference proteome</keyword>
<evidence type="ECO:0000313" key="3">
    <source>
        <dbReference type="Proteomes" id="UP001179952"/>
    </source>
</evidence>
<reference evidence="2" key="1">
    <citation type="journal article" date="2023" name="Nat. Commun.">
        <title>Diploid and tetraploid genomes of Acorus and the evolution of monocots.</title>
        <authorList>
            <person name="Ma L."/>
            <person name="Liu K.W."/>
            <person name="Li Z."/>
            <person name="Hsiao Y.Y."/>
            <person name="Qi Y."/>
            <person name="Fu T."/>
            <person name="Tang G.D."/>
            <person name="Zhang D."/>
            <person name="Sun W.H."/>
            <person name="Liu D.K."/>
            <person name="Li Y."/>
            <person name="Chen G.Z."/>
            <person name="Liu X.D."/>
            <person name="Liao X.Y."/>
            <person name="Jiang Y.T."/>
            <person name="Yu X."/>
            <person name="Hao Y."/>
            <person name="Huang J."/>
            <person name="Zhao X.W."/>
            <person name="Ke S."/>
            <person name="Chen Y.Y."/>
            <person name="Wu W.L."/>
            <person name="Hsu J.L."/>
            <person name="Lin Y.F."/>
            <person name="Huang M.D."/>
            <person name="Li C.Y."/>
            <person name="Huang L."/>
            <person name="Wang Z.W."/>
            <person name="Zhao X."/>
            <person name="Zhong W.Y."/>
            <person name="Peng D.H."/>
            <person name="Ahmad S."/>
            <person name="Lan S."/>
            <person name="Zhang J.S."/>
            <person name="Tsai W.C."/>
            <person name="Van de Peer Y."/>
            <person name="Liu Z.J."/>
        </authorList>
    </citation>
    <scope>NUCLEOTIDE SEQUENCE</scope>
    <source>
        <strain evidence="2">SCP</strain>
    </source>
</reference>
<dbReference type="Proteomes" id="UP001179952">
    <property type="component" value="Unassembled WGS sequence"/>
</dbReference>
<protein>
    <submittedName>
        <fullName evidence="2">Uncharacterized protein</fullName>
    </submittedName>
</protein>
<feature type="chain" id="PRO_5043328477" evidence="1">
    <location>
        <begin position="27"/>
        <end position="107"/>
    </location>
</feature>
<accession>A0AAV9BNS5</accession>
<proteinExistence type="predicted"/>
<organism evidence="2 3">
    <name type="scientific">Acorus gramineus</name>
    <name type="common">Dwarf sweet flag</name>
    <dbReference type="NCBI Taxonomy" id="55184"/>
    <lineage>
        <taxon>Eukaryota</taxon>
        <taxon>Viridiplantae</taxon>
        <taxon>Streptophyta</taxon>
        <taxon>Embryophyta</taxon>
        <taxon>Tracheophyta</taxon>
        <taxon>Spermatophyta</taxon>
        <taxon>Magnoliopsida</taxon>
        <taxon>Liliopsida</taxon>
        <taxon>Acoraceae</taxon>
        <taxon>Acorus</taxon>
    </lineage>
</organism>
<dbReference type="AlphaFoldDB" id="A0AAV9BNS5"/>
<sequence length="107" mass="10770">MATKSKCIFPAMVTFIILSLIAISSASRSISEIACPACVCCGPQPLGGGCCGCCSVPVEPEPVPKPVPVPVRPPSKGPIYCPACVCCGPKPINGCCKCCTSPSIGSP</sequence>
<gene>
    <name evidence="2" type="ORF">QJS04_geneDACA023769</name>
</gene>
<evidence type="ECO:0000313" key="2">
    <source>
        <dbReference type="EMBL" id="KAK1278058.1"/>
    </source>
</evidence>
<feature type="signal peptide" evidence="1">
    <location>
        <begin position="1"/>
        <end position="26"/>
    </location>
</feature>
<dbReference type="EMBL" id="JAUJYN010000002">
    <property type="protein sequence ID" value="KAK1278058.1"/>
    <property type="molecule type" value="Genomic_DNA"/>
</dbReference>
<evidence type="ECO:0000256" key="1">
    <source>
        <dbReference type="SAM" id="SignalP"/>
    </source>
</evidence>